<comment type="caution">
    <text evidence="8">The sequence shown here is derived from an EMBL/GenBank/DDBJ whole genome shotgun (WGS) entry which is preliminary data.</text>
</comment>
<name>A0A3E2DFF0_9ACTN</name>
<dbReference type="GO" id="GO:0005737">
    <property type="term" value="C:cytoplasm"/>
    <property type="evidence" value="ECO:0007669"/>
    <property type="project" value="UniProtKB-SubCell"/>
</dbReference>
<comment type="subcellular location">
    <subcellularLocation>
        <location evidence="1">Cytoplasm</location>
    </subcellularLocation>
</comment>
<evidence type="ECO:0000256" key="1">
    <source>
        <dbReference type="ARBA" id="ARBA00004496"/>
    </source>
</evidence>
<dbReference type="RefSeq" id="WP_065673117.1">
    <property type="nucleotide sequence ID" value="NZ_LYSN01000003.1"/>
</dbReference>
<dbReference type="InterPro" id="IPR051541">
    <property type="entry name" value="PTS_SugarTrans_NitroReg"/>
</dbReference>
<evidence type="ECO:0000313" key="8">
    <source>
        <dbReference type="EMBL" id="RFT43693.1"/>
    </source>
</evidence>
<dbReference type="SUPFAM" id="SSF55804">
    <property type="entry name" value="Phoshotransferase/anion transport protein"/>
    <property type="match status" value="1"/>
</dbReference>
<gene>
    <name evidence="8" type="ORF">CHT91_08910</name>
</gene>
<feature type="domain" description="PTS EIIA type-2" evidence="7">
    <location>
        <begin position="6"/>
        <end position="151"/>
    </location>
</feature>
<dbReference type="PROSITE" id="PS00372">
    <property type="entry name" value="PTS_EIIA_TYPE_2_HIS"/>
    <property type="match status" value="1"/>
</dbReference>
<dbReference type="GO" id="GO:0016020">
    <property type="term" value="C:membrane"/>
    <property type="evidence" value="ECO:0007669"/>
    <property type="project" value="InterPro"/>
</dbReference>
<dbReference type="Proteomes" id="UP000259211">
    <property type="component" value="Unassembled WGS sequence"/>
</dbReference>
<dbReference type="InterPro" id="IPR002178">
    <property type="entry name" value="PTS_EIIA_type-2_dom"/>
</dbReference>
<evidence type="ECO:0000256" key="2">
    <source>
        <dbReference type="ARBA" id="ARBA00022448"/>
    </source>
</evidence>
<keyword evidence="2" id="KW-0813">Transport</keyword>
<keyword evidence="6" id="KW-0598">Phosphotransferase system</keyword>
<dbReference type="GO" id="GO:0008982">
    <property type="term" value="F:protein-N(PI)-phosphohistidine-sugar phosphotransferase activity"/>
    <property type="evidence" value="ECO:0007669"/>
    <property type="project" value="InterPro"/>
</dbReference>
<dbReference type="FunFam" id="3.40.930.10:FF:000009">
    <property type="entry name" value="PTS system, fructose specific IIABC component"/>
    <property type="match status" value="1"/>
</dbReference>
<accession>A0A3E2DFF0</accession>
<evidence type="ECO:0000259" key="7">
    <source>
        <dbReference type="PROSITE" id="PS51094"/>
    </source>
</evidence>
<dbReference type="PANTHER" id="PTHR47738">
    <property type="entry name" value="PTS SYSTEM FRUCTOSE-LIKE EIIA COMPONENT-RELATED"/>
    <property type="match status" value="1"/>
</dbReference>
<evidence type="ECO:0000256" key="6">
    <source>
        <dbReference type="ARBA" id="ARBA00022683"/>
    </source>
</evidence>
<dbReference type="Gene3D" id="3.40.930.10">
    <property type="entry name" value="Mannitol-specific EII, Chain A"/>
    <property type="match status" value="1"/>
</dbReference>
<dbReference type="GO" id="GO:0009401">
    <property type="term" value="P:phosphoenolpyruvate-dependent sugar phosphotransferase system"/>
    <property type="evidence" value="ECO:0007669"/>
    <property type="project" value="UniProtKB-KW"/>
</dbReference>
<keyword evidence="3" id="KW-0597">Phosphoprotein</keyword>
<sequence>MATIADLLAEGSIDLSLSAGNKNDTIERMVDLIGASGALVDRDVLIKAVRAREDVGTTGLGDGIAIPHGKCDGVDRPALAFACSDEGVDWGAPDGSLANLVFLIAVPAAAAGNEHLRILASLARNLVKADFRNRLMSASTPQEIRAVLEGISV</sequence>
<keyword evidence="5" id="KW-0808">Transferase</keyword>
<dbReference type="InterPro" id="IPR016152">
    <property type="entry name" value="PTrfase/Anion_transptr"/>
</dbReference>
<dbReference type="EMBL" id="NOWI01000007">
    <property type="protein sequence ID" value="RFT43693.1"/>
    <property type="molecule type" value="Genomic_DNA"/>
</dbReference>
<dbReference type="InterPro" id="IPR004715">
    <property type="entry name" value="PTS_IIA_fruc"/>
</dbReference>
<protein>
    <submittedName>
        <fullName evidence="8">PTS fructose transporter subunit IIA</fullName>
    </submittedName>
</protein>
<evidence type="ECO:0000256" key="4">
    <source>
        <dbReference type="ARBA" id="ARBA00022597"/>
    </source>
</evidence>
<proteinExistence type="predicted"/>
<dbReference type="Pfam" id="PF00359">
    <property type="entry name" value="PTS_EIIA_2"/>
    <property type="match status" value="1"/>
</dbReference>
<keyword evidence="4" id="KW-0762">Sugar transport</keyword>
<dbReference type="PROSITE" id="PS51094">
    <property type="entry name" value="PTS_EIIA_TYPE_2"/>
    <property type="match status" value="1"/>
</dbReference>
<reference evidence="8 9" key="1">
    <citation type="submission" date="2017-07" db="EMBL/GenBank/DDBJ databases">
        <authorList>
            <person name="Sun Z.S."/>
            <person name="Albrecht U."/>
            <person name="Echele G."/>
            <person name="Lee C.C."/>
        </authorList>
    </citation>
    <scope>NUCLEOTIDE SEQUENCE [LARGE SCALE GENOMIC DNA]</scope>
    <source>
        <strain evidence="8 9">P16-029</strain>
    </source>
</reference>
<evidence type="ECO:0000256" key="3">
    <source>
        <dbReference type="ARBA" id="ARBA00022553"/>
    </source>
</evidence>
<dbReference type="CDD" id="cd00211">
    <property type="entry name" value="PTS_IIA_fru"/>
    <property type="match status" value="1"/>
</dbReference>
<evidence type="ECO:0000313" key="9">
    <source>
        <dbReference type="Proteomes" id="UP000259211"/>
    </source>
</evidence>
<dbReference type="NCBIfam" id="TIGR00848">
    <property type="entry name" value="fruA"/>
    <property type="match status" value="1"/>
</dbReference>
<evidence type="ECO:0000256" key="5">
    <source>
        <dbReference type="ARBA" id="ARBA00022679"/>
    </source>
</evidence>
<organism evidence="8 9">
    <name type="scientific">Cutibacterium avidum</name>
    <dbReference type="NCBI Taxonomy" id="33010"/>
    <lineage>
        <taxon>Bacteria</taxon>
        <taxon>Bacillati</taxon>
        <taxon>Actinomycetota</taxon>
        <taxon>Actinomycetes</taxon>
        <taxon>Propionibacteriales</taxon>
        <taxon>Propionibacteriaceae</taxon>
        <taxon>Cutibacterium</taxon>
    </lineage>
</organism>
<dbReference type="AlphaFoldDB" id="A0A3E2DFF0"/>